<evidence type="ECO:0000313" key="2">
    <source>
        <dbReference type="Proteomes" id="UP000472277"/>
    </source>
</evidence>
<name>A0A673Z0F8_SALTR</name>
<protein>
    <submittedName>
        <fullName evidence="1">Uncharacterized protein</fullName>
    </submittedName>
</protein>
<dbReference type="InParanoid" id="A0A673Z0F8"/>
<accession>A0A673Z0F8</accession>
<dbReference type="SUPFAM" id="SSF50353">
    <property type="entry name" value="Cytokine"/>
    <property type="match status" value="1"/>
</dbReference>
<organism evidence="1 2">
    <name type="scientific">Salmo trutta</name>
    <name type="common">Brown trout</name>
    <dbReference type="NCBI Taxonomy" id="8032"/>
    <lineage>
        <taxon>Eukaryota</taxon>
        <taxon>Metazoa</taxon>
        <taxon>Chordata</taxon>
        <taxon>Craniata</taxon>
        <taxon>Vertebrata</taxon>
        <taxon>Euteleostomi</taxon>
        <taxon>Actinopterygii</taxon>
        <taxon>Neopterygii</taxon>
        <taxon>Teleostei</taxon>
        <taxon>Protacanthopterygii</taxon>
        <taxon>Salmoniformes</taxon>
        <taxon>Salmonidae</taxon>
        <taxon>Salmoninae</taxon>
        <taxon>Salmo</taxon>
    </lineage>
</organism>
<reference evidence="1" key="2">
    <citation type="submission" date="2025-09" db="UniProtKB">
        <authorList>
            <consortium name="Ensembl"/>
        </authorList>
    </citation>
    <scope>IDENTIFICATION</scope>
</reference>
<evidence type="ECO:0000313" key="1">
    <source>
        <dbReference type="Ensembl" id="ENSSTUP00000040452.1"/>
    </source>
</evidence>
<dbReference type="Proteomes" id="UP000472277">
    <property type="component" value="Chromosome 15"/>
</dbReference>
<dbReference type="InterPro" id="IPR008996">
    <property type="entry name" value="IL1/FGF"/>
</dbReference>
<dbReference type="Ensembl" id="ENSSTUT00000042278.1">
    <property type="protein sequence ID" value="ENSSTUP00000040452.1"/>
    <property type="gene ID" value="ENSSTUG00000017188.1"/>
</dbReference>
<sequence length="76" mass="8332">MTEGEITLLSLGPTTLDLSKQDCRPLTRLYCMNGGHLQNLPGGTVAGGRDENKYGAKCFLEVHTTGLRLAYKNVYE</sequence>
<proteinExistence type="predicted"/>
<keyword evidence="2" id="KW-1185">Reference proteome</keyword>
<dbReference type="AlphaFoldDB" id="A0A673Z0F8"/>
<reference evidence="1" key="1">
    <citation type="submission" date="2025-08" db="UniProtKB">
        <authorList>
            <consortium name="Ensembl"/>
        </authorList>
    </citation>
    <scope>IDENTIFICATION</scope>
</reference>